<dbReference type="Pfam" id="PF06224">
    <property type="entry name" value="AlkZ-like"/>
    <property type="match status" value="1"/>
</dbReference>
<dbReference type="Proteomes" id="UP000612282">
    <property type="component" value="Unassembled WGS sequence"/>
</dbReference>
<proteinExistence type="predicted"/>
<name>A0ABQ3XCL7_9ACTN</name>
<dbReference type="EMBL" id="BOMG01000056">
    <property type="protein sequence ID" value="GID56234.1"/>
    <property type="molecule type" value="Genomic_DNA"/>
</dbReference>
<sequence length="360" mass="38371">MIEVNRERVMAFRMAAQGLSERRDTRPADLPLLDLGLQEYAPDSTRVALAARTTADLADDRLITVWAARGAPHLHRRGDLPDLVAQLWPTGDEDAAARLKSGQIPAAPALGTRAFTATAEAFRSVVTGPIPKGAASTAVSSRVPVELTYDCAACGARHVAGNVWQQAGLAGGVEVLARGRESSLGPIPDPPPIPAGNAGIDRLIATYLRFLGPAGPAEVAKYLGTTASVIKKVWPGDLVEVRVDGRRAWLPGDAADLLVAAPEPRGVRLLPAMDPLLQARDRDLLVPQKAYQKMVWKILGNPGVVLLDGEIAGIWRAALKKKQVDLTVTPFTTLPTARLQEEAAEVARARQATFSVVQTT</sequence>
<gene>
    <name evidence="1" type="ORF">Aco03nite_046380</name>
</gene>
<protein>
    <recommendedName>
        <fullName evidence="3">Winged helix DNA-binding domain-containing protein</fullName>
    </recommendedName>
</protein>
<evidence type="ECO:0000313" key="1">
    <source>
        <dbReference type="EMBL" id="GID56234.1"/>
    </source>
</evidence>
<keyword evidence="2" id="KW-1185">Reference proteome</keyword>
<dbReference type="PANTHER" id="PTHR38479">
    <property type="entry name" value="LMO0824 PROTEIN"/>
    <property type="match status" value="1"/>
</dbReference>
<dbReference type="PANTHER" id="PTHR38479:SF2">
    <property type="entry name" value="WINGED HELIX DNA-BINDING DOMAIN-CONTAINING PROTEIN"/>
    <property type="match status" value="1"/>
</dbReference>
<accession>A0ABQ3XCL7</accession>
<comment type="caution">
    <text evidence="1">The sequence shown here is derived from an EMBL/GenBank/DDBJ whole genome shotgun (WGS) entry which is preliminary data.</text>
</comment>
<evidence type="ECO:0008006" key="3">
    <source>
        <dbReference type="Google" id="ProtNLM"/>
    </source>
</evidence>
<dbReference type="RefSeq" id="WP_203797731.1">
    <property type="nucleotide sequence ID" value="NZ_BAAAQE010000027.1"/>
</dbReference>
<reference evidence="1 2" key="1">
    <citation type="submission" date="2021-01" db="EMBL/GenBank/DDBJ databases">
        <title>Whole genome shotgun sequence of Actinoplanes couchii NBRC 106145.</title>
        <authorList>
            <person name="Komaki H."/>
            <person name="Tamura T."/>
        </authorList>
    </citation>
    <scope>NUCLEOTIDE SEQUENCE [LARGE SCALE GENOMIC DNA]</scope>
    <source>
        <strain evidence="1 2">NBRC 106145</strain>
    </source>
</reference>
<organism evidence="1 2">
    <name type="scientific">Actinoplanes couchii</name>
    <dbReference type="NCBI Taxonomy" id="403638"/>
    <lineage>
        <taxon>Bacteria</taxon>
        <taxon>Bacillati</taxon>
        <taxon>Actinomycetota</taxon>
        <taxon>Actinomycetes</taxon>
        <taxon>Micromonosporales</taxon>
        <taxon>Micromonosporaceae</taxon>
        <taxon>Actinoplanes</taxon>
    </lineage>
</organism>
<dbReference type="InterPro" id="IPR009351">
    <property type="entry name" value="AlkZ-like"/>
</dbReference>
<evidence type="ECO:0000313" key="2">
    <source>
        <dbReference type="Proteomes" id="UP000612282"/>
    </source>
</evidence>